<keyword evidence="3" id="KW-0238">DNA-binding</keyword>
<dbReference type="Proteomes" id="UP001501791">
    <property type="component" value="Unassembled WGS sequence"/>
</dbReference>
<dbReference type="SUPFAM" id="SSF46785">
    <property type="entry name" value="Winged helix' DNA-binding domain"/>
    <property type="match status" value="1"/>
</dbReference>
<name>A0ABN2BUA4_9MICO</name>
<evidence type="ECO:0000259" key="5">
    <source>
        <dbReference type="PROSITE" id="PS50931"/>
    </source>
</evidence>
<dbReference type="InterPro" id="IPR036390">
    <property type="entry name" value="WH_DNA-bd_sf"/>
</dbReference>
<keyword evidence="2" id="KW-0805">Transcription regulation</keyword>
<dbReference type="InterPro" id="IPR005119">
    <property type="entry name" value="LysR_subst-bd"/>
</dbReference>
<dbReference type="Gene3D" id="3.40.190.10">
    <property type="entry name" value="Periplasmic binding protein-like II"/>
    <property type="match status" value="2"/>
</dbReference>
<dbReference type="Pfam" id="PF00126">
    <property type="entry name" value="HTH_1"/>
    <property type="match status" value="1"/>
</dbReference>
<keyword evidence="4" id="KW-0804">Transcription</keyword>
<dbReference type="PANTHER" id="PTHR30346">
    <property type="entry name" value="TRANSCRIPTIONAL DUAL REGULATOR HCAR-RELATED"/>
    <property type="match status" value="1"/>
</dbReference>
<evidence type="ECO:0000313" key="6">
    <source>
        <dbReference type="EMBL" id="GAA1547414.1"/>
    </source>
</evidence>
<dbReference type="InterPro" id="IPR011991">
    <property type="entry name" value="ArsR-like_HTH"/>
</dbReference>
<dbReference type="InterPro" id="IPR036388">
    <property type="entry name" value="WH-like_DNA-bd_sf"/>
</dbReference>
<gene>
    <name evidence="6" type="ORF">GCM10009691_22320</name>
</gene>
<evidence type="ECO:0000256" key="4">
    <source>
        <dbReference type="ARBA" id="ARBA00023163"/>
    </source>
</evidence>
<protein>
    <submittedName>
        <fullName evidence="6">LysR family transcriptional regulator</fullName>
    </submittedName>
</protein>
<accession>A0ABN2BUA4</accession>
<evidence type="ECO:0000256" key="1">
    <source>
        <dbReference type="ARBA" id="ARBA00009437"/>
    </source>
</evidence>
<reference evidence="6 7" key="1">
    <citation type="journal article" date="2019" name="Int. J. Syst. Evol. Microbiol.">
        <title>The Global Catalogue of Microorganisms (GCM) 10K type strain sequencing project: providing services to taxonomists for standard genome sequencing and annotation.</title>
        <authorList>
            <consortium name="The Broad Institute Genomics Platform"/>
            <consortium name="The Broad Institute Genome Sequencing Center for Infectious Disease"/>
            <person name="Wu L."/>
            <person name="Ma J."/>
        </authorList>
    </citation>
    <scope>NUCLEOTIDE SEQUENCE [LARGE SCALE GENOMIC DNA]</scope>
    <source>
        <strain evidence="6 7">JCM 13319</strain>
    </source>
</reference>
<proteinExistence type="inferred from homology"/>
<feature type="domain" description="HTH lysR-type" evidence="5">
    <location>
        <begin position="18"/>
        <end position="71"/>
    </location>
</feature>
<dbReference type="CDD" id="cd00090">
    <property type="entry name" value="HTH_ARSR"/>
    <property type="match status" value="1"/>
</dbReference>
<comment type="caution">
    <text evidence="6">The sequence shown here is derived from an EMBL/GenBank/DDBJ whole genome shotgun (WGS) entry which is preliminary data.</text>
</comment>
<dbReference type="PROSITE" id="PS50931">
    <property type="entry name" value="HTH_LYSR"/>
    <property type="match status" value="1"/>
</dbReference>
<evidence type="ECO:0000256" key="3">
    <source>
        <dbReference type="ARBA" id="ARBA00023125"/>
    </source>
</evidence>
<dbReference type="InterPro" id="IPR000847">
    <property type="entry name" value="LysR_HTH_N"/>
</dbReference>
<dbReference type="EMBL" id="BAAALY010000011">
    <property type="protein sequence ID" value="GAA1547414.1"/>
    <property type="molecule type" value="Genomic_DNA"/>
</dbReference>
<comment type="similarity">
    <text evidence="1">Belongs to the LysR transcriptional regulatory family.</text>
</comment>
<evidence type="ECO:0000256" key="2">
    <source>
        <dbReference type="ARBA" id="ARBA00023015"/>
    </source>
</evidence>
<dbReference type="Pfam" id="PF03466">
    <property type="entry name" value="LysR_substrate"/>
    <property type="match status" value="1"/>
</dbReference>
<dbReference type="Gene3D" id="1.10.10.10">
    <property type="entry name" value="Winged helix-like DNA-binding domain superfamily/Winged helix DNA-binding domain"/>
    <property type="match status" value="1"/>
</dbReference>
<dbReference type="PANTHER" id="PTHR30346:SF29">
    <property type="entry name" value="LYSR SUBSTRATE-BINDING"/>
    <property type="match status" value="1"/>
</dbReference>
<dbReference type="SUPFAM" id="SSF53850">
    <property type="entry name" value="Periplasmic binding protein-like II"/>
    <property type="match status" value="1"/>
</dbReference>
<organism evidence="6 7">
    <name type="scientific">Brevibacterium picturae</name>
    <dbReference type="NCBI Taxonomy" id="260553"/>
    <lineage>
        <taxon>Bacteria</taxon>
        <taxon>Bacillati</taxon>
        <taxon>Actinomycetota</taxon>
        <taxon>Actinomycetes</taxon>
        <taxon>Micrococcales</taxon>
        <taxon>Brevibacteriaceae</taxon>
        <taxon>Brevibacterium</taxon>
    </lineage>
</organism>
<evidence type="ECO:0000313" key="7">
    <source>
        <dbReference type="Proteomes" id="UP001501791"/>
    </source>
</evidence>
<sequence length="311" mass="34294">MHICANYSYNYRMSNVIQLQSFKSVAATGSVRAAAQHLGMSPSAVSHHLKLLEESAGLTLFQRRGRGLCLTDTGTAIMGEVDGVLESSSRLQQRISDLKDNRINRLSIGYFSTAGNRWMPELVLFLEHKFPNTAVQLNLAEDQWHEDRSDIQVIITETKDPPFPPQINSSLLLEDPYVVAVPENHDLANCKELSLTEVEGYPWIDNDKGEGPCRMILFDACARAGVQVQFKHEAHSFVAALHMVSRGLGITLLPRLGIDQLPDGVVIVPLAAPEPIRYVHAISDPGHPQQDVIDEAISALRDLASDDAVAR</sequence>
<keyword evidence="7" id="KW-1185">Reference proteome</keyword>